<evidence type="ECO:0000313" key="3">
    <source>
        <dbReference type="Proteomes" id="UP000054773"/>
    </source>
</evidence>
<organism evidence="2 3">
    <name type="scientific">Legionella erythra</name>
    <dbReference type="NCBI Taxonomy" id="448"/>
    <lineage>
        <taxon>Bacteria</taxon>
        <taxon>Pseudomonadati</taxon>
        <taxon>Pseudomonadota</taxon>
        <taxon>Gammaproteobacteria</taxon>
        <taxon>Legionellales</taxon>
        <taxon>Legionellaceae</taxon>
        <taxon>Legionella</taxon>
    </lineage>
</organism>
<dbReference type="AlphaFoldDB" id="A0A0W0TVK6"/>
<gene>
    <name evidence="2" type="ORF">Lery_0548</name>
</gene>
<dbReference type="PANTHER" id="PTHR34351:SF1">
    <property type="entry name" value="SLR1927 PROTEIN"/>
    <property type="match status" value="1"/>
</dbReference>
<feature type="transmembrane region" description="Helical" evidence="1">
    <location>
        <begin position="63"/>
        <end position="81"/>
    </location>
</feature>
<evidence type="ECO:0000313" key="2">
    <source>
        <dbReference type="EMBL" id="KTC99647.1"/>
    </source>
</evidence>
<dbReference type="STRING" id="448.Lery_0548"/>
<protein>
    <submittedName>
        <fullName evidence="2">Transmembrane protein</fullName>
    </submittedName>
</protein>
<dbReference type="PATRIC" id="fig|448.7.peg.568"/>
<name>A0A0W0TVK6_LEGER</name>
<dbReference type="EMBL" id="LNYA01000003">
    <property type="protein sequence ID" value="KTC99647.1"/>
    <property type="molecule type" value="Genomic_DNA"/>
</dbReference>
<keyword evidence="1" id="KW-1133">Transmembrane helix</keyword>
<accession>A0A0W0TVK6</accession>
<keyword evidence="3" id="KW-1185">Reference proteome</keyword>
<reference evidence="2 3" key="1">
    <citation type="submission" date="2015-11" db="EMBL/GenBank/DDBJ databases">
        <title>Genomic analysis of 38 Legionella species identifies large and diverse effector repertoires.</title>
        <authorList>
            <person name="Burstein D."/>
            <person name="Amaro F."/>
            <person name="Zusman T."/>
            <person name="Lifshitz Z."/>
            <person name="Cohen O."/>
            <person name="Gilbert J.A."/>
            <person name="Pupko T."/>
            <person name="Shuman H.A."/>
            <person name="Segal G."/>
        </authorList>
    </citation>
    <scope>NUCLEOTIDE SEQUENCE [LARGE SCALE GENOMIC DNA]</scope>
    <source>
        <strain evidence="2 3">SE-32A-C8</strain>
    </source>
</reference>
<sequence>MNTRMAYRIKQYWFRWARQRNAPGEPQHLENANLYILPSRFGLAYGAVLLTLFLCAINYQISAIFLFTFFLAVIGMISAWATHANLKGLTITSTEIADVPRGSPVAVRLSIKNTRGPRFSLQCSIHPEDDQTIDYLPSEGGQVSLYLQASRRGCFMLPPVQFCSVFPFGLFRTWGYAFFDKSYYVYPEPVSPGFSPPAVSSDEGSNKKSKAGIEDLENLKPVNNPWTQANRIAWKIAARGQGWYLKTMSNPEGRLWLFKLDDIPSMDIEQKLQHVSYWLIEAEQQGLVYGLELKGIRTEFSHGANHLKQCLRQLALY</sequence>
<dbReference type="RefSeq" id="WP_237759128.1">
    <property type="nucleotide sequence ID" value="NZ_CAAAHY010000001.1"/>
</dbReference>
<proteinExistence type="predicted"/>
<keyword evidence="1 2" id="KW-0812">Transmembrane</keyword>
<dbReference type="Proteomes" id="UP000054773">
    <property type="component" value="Unassembled WGS sequence"/>
</dbReference>
<keyword evidence="1" id="KW-0472">Membrane</keyword>
<dbReference type="PANTHER" id="PTHR34351">
    <property type="entry name" value="SLR1927 PROTEIN-RELATED"/>
    <property type="match status" value="1"/>
</dbReference>
<evidence type="ECO:0000256" key="1">
    <source>
        <dbReference type="SAM" id="Phobius"/>
    </source>
</evidence>
<comment type="caution">
    <text evidence="2">The sequence shown here is derived from an EMBL/GenBank/DDBJ whole genome shotgun (WGS) entry which is preliminary data.</text>
</comment>